<accession>A0A9J5XW39</accession>
<evidence type="ECO:0000313" key="1">
    <source>
        <dbReference type="EMBL" id="KAG5592069.1"/>
    </source>
</evidence>
<dbReference type="PANTHER" id="PTHR47868:SF2">
    <property type="entry name" value="OS05G0457700 PROTEIN"/>
    <property type="match status" value="1"/>
</dbReference>
<dbReference type="EMBL" id="JACXVP010000008">
    <property type="protein sequence ID" value="KAG5592069.1"/>
    <property type="molecule type" value="Genomic_DNA"/>
</dbReference>
<dbReference type="OrthoDB" id="10542717at2759"/>
<protein>
    <submittedName>
        <fullName evidence="1">Uncharacterized protein</fullName>
    </submittedName>
</protein>
<keyword evidence="2" id="KW-1185">Reference proteome</keyword>
<dbReference type="AlphaFoldDB" id="A0A9J5XW39"/>
<organism evidence="1 2">
    <name type="scientific">Solanum commersonii</name>
    <name type="common">Commerson's wild potato</name>
    <name type="synonym">Commerson's nightshade</name>
    <dbReference type="NCBI Taxonomy" id="4109"/>
    <lineage>
        <taxon>Eukaryota</taxon>
        <taxon>Viridiplantae</taxon>
        <taxon>Streptophyta</taxon>
        <taxon>Embryophyta</taxon>
        <taxon>Tracheophyta</taxon>
        <taxon>Spermatophyta</taxon>
        <taxon>Magnoliopsida</taxon>
        <taxon>eudicotyledons</taxon>
        <taxon>Gunneridae</taxon>
        <taxon>Pentapetalae</taxon>
        <taxon>asterids</taxon>
        <taxon>lamiids</taxon>
        <taxon>Solanales</taxon>
        <taxon>Solanaceae</taxon>
        <taxon>Solanoideae</taxon>
        <taxon>Solaneae</taxon>
        <taxon>Solanum</taxon>
    </lineage>
</organism>
<dbReference type="GO" id="GO:0005739">
    <property type="term" value="C:mitochondrion"/>
    <property type="evidence" value="ECO:0007669"/>
    <property type="project" value="TreeGrafter"/>
</dbReference>
<name>A0A9J5XW39_SOLCO</name>
<evidence type="ECO:0000313" key="2">
    <source>
        <dbReference type="Proteomes" id="UP000824120"/>
    </source>
</evidence>
<dbReference type="Proteomes" id="UP000824120">
    <property type="component" value="Chromosome 8"/>
</dbReference>
<proteinExistence type="predicted"/>
<gene>
    <name evidence="1" type="ORF">H5410_042583</name>
</gene>
<reference evidence="1 2" key="1">
    <citation type="submission" date="2020-09" db="EMBL/GenBank/DDBJ databases">
        <title>De no assembly of potato wild relative species, Solanum commersonii.</title>
        <authorList>
            <person name="Cho K."/>
        </authorList>
    </citation>
    <scope>NUCLEOTIDE SEQUENCE [LARGE SCALE GENOMIC DNA]</scope>
    <source>
        <strain evidence="1">LZ3.2</strain>
        <tissue evidence="1">Leaf</tissue>
    </source>
</reference>
<dbReference type="PANTHER" id="PTHR47868">
    <property type="entry name" value="OS05G0457700 PROTEIN"/>
    <property type="match status" value="1"/>
</dbReference>
<sequence>MDFRPEEFPNGEGVYQRAVVYVSECKDITDLQYVSTCNMNLEKTLLGATYALGQLDAHFGNFDDAEEIVTAVLKKAEQCFGLLRQLIQTSRNSLLYAIRGEITEHMVCRAESNGFRAIILTTVLGRREDDITNN</sequence>
<comment type="caution">
    <text evidence="1">The sequence shown here is derived from an EMBL/GenBank/DDBJ whole genome shotgun (WGS) entry which is preliminary data.</text>
</comment>